<proteinExistence type="predicted"/>
<dbReference type="CDD" id="cd04301">
    <property type="entry name" value="NAT_SF"/>
    <property type="match status" value="1"/>
</dbReference>
<dbReference type="PANTHER" id="PTHR43441">
    <property type="entry name" value="RIBOSOMAL-PROTEIN-SERINE ACETYLTRANSFERASE"/>
    <property type="match status" value="1"/>
</dbReference>
<evidence type="ECO:0000313" key="2">
    <source>
        <dbReference type="EMBL" id="RDX44518.1"/>
    </source>
</evidence>
<feature type="domain" description="N-acetyltransferase" evidence="1">
    <location>
        <begin position="76"/>
        <end position="226"/>
    </location>
</feature>
<dbReference type="InterPro" id="IPR000182">
    <property type="entry name" value="GNAT_dom"/>
</dbReference>
<dbReference type="Proteomes" id="UP000256964">
    <property type="component" value="Unassembled WGS sequence"/>
</dbReference>
<keyword evidence="3" id="KW-1185">Reference proteome</keyword>
<name>A0A371CW52_9APHY</name>
<organism evidence="2 3">
    <name type="scientific">Lentinus brumalis</name>
    <dbReference type="NCBI Taxonomy" id="2498619"/>
    <lineage>
        <taxon>Eukaryota</taxon>
        <taxon>Fungi</taxon>
        <taxon>Dikarya</taxon>
        <taxon>Basidiomycota</taxon>
        <taxon>Agaricomycotina</taxon>
        <taxon>Agaricomycetes</taxon>
        <taxon>Polyporales</taxon>
        <taxon>Polyporaceae</taxon>
        <taxon>Lentinus</taxon>
    </lineage>
</organism>
<dbReference type="Gene3D" id="3.40.630.30">
    <property type="match status" value="1"/>
</dbReference>
<protein>
    <submittedName>
        <fullName evidence="2">Acyl-CoA N-acyltransferase</fullName>
    </submittedName>
</protein>
<dbReference type="InterPro" id="IPR016181">
    <property type="entry name" value="Acyl_CoA_acyltransferase"/>
</dbReference>
<gene>
    <name evidence="2" type="ORF">OH76DRAFT_1409088</name>
</gene>
<dbReference type="Pfam" id="PF13302">
    <property type="entry name" value="Acetyltransf_3"/>
    <property type="match status" value="1"/>
</dbReference>
<dbReference type="GO" id="GO:0008999">
    <property type="term" value="F:protein-N-terminal-alanine acetyltransferase activity"/>
    <property type="evidence" value="ECO:0007669"/>
    <property type="project" value="TreeGrafter"/>
</dbReference>
<dbReference type="PROSITE" id="PS51186">
    <property type="entry name" value="GNAT"/>
    <property type="match status" value="1"/>
</dbReference>
<sequence>MSWVNNYQPPTTLTPQFTQVLPEAELYGPTPYDINFAYPLHEETLQSERIKLVPFIPSVHAETYWRHVGKSPKEIFRYYPFVMSTLDQTLSFIERVLRRDPNAVLFAVIDKTRPDAEHPDWGGSLAGVIMLFDTSPANLSTEIGFVVVFPEFRGTHVAKDMVGVLLRYLLQLPSQSPPGIGFRRVQWTTHPDNAPSLGLAQRMGFKVEGRKRWTWVLTDELAEMGPAGREGDPAGGRSGRDTAVLGLCWDDWEGGAREKVEAVLH</sequence>
<dbReference type="EMBL" id="KZ857449">
    <property type="protein sequence ID" value="RDX44518.1"/>
    <property type="molecule type" value="Genomic_DNA"/>
</dbReference>
<dbReference type="AlphaFoldDB" id="A0A371CW52"/>
<reference evidence="2 3" key="1">
    <citation type="journal article" date="2018" name="Biotechnol. Biofuels">
        <title>Integrative visual omics of the white-rot fungus Polyporus brumalis exposes the biotechnological potential of its oxidative enzymes for delignifying raw plant biomass.</title>
        <authorList>
            <person name="Miyauchi S."/>
            <person name="Rancon A."/>
            <person name="Drula E."/>
            <person name="Hage H."/>
            <person name="Chaduli D."/>
            <person name="Favel A."/>
            <person name="Grisel S."/>
            <person name="Henrissat B."/>
            <person name="Herpoel-Gimbert I."/>
            <person name="Ruiz-Duenas F.J."/>
            <person name="Chevret D."/>
            <person name="Hainaut M."/>
            <person name="Lin J."/>
            <person name="Wang M."/>
            <person name="Pangilinan J."/>
            <person name="Lipzen A."/>
            <person name="Lesage-Meessen L."/>
            <person name="Navarro D."/>
            <person name="Riley R."/>
            <person name="Grigoriev I.V."/>
            <person name="Zhou S."/>
            <person name="Raouche S."/>
            <person name="Rosso M.N."/>
        </authorList>
    </citation>
    <scope>NUCLEOTIDE SEQUENCE [LARGE SCALE GENOMIC DNA]</scope>
    <source>
        <strain evidence="2 3">BRFM 1820</strain>
    </source>
</reference>
<dbReference type="GO" id="GO:1990189">
    <property type="term" value="F:protein N-terminal-serine acetyltransferase activity"/>
    <property type="evidence" value="ECO:0007669"/>
    <property type="project" value="TreeGrafter"/>
</dbReference>
<evidence type="ECO:0000259" key="1">
    <source>
        <dbReference type="PROSITE" id="PS51186"/>
    </source>
</evidence>
<dbReference type="InterPro" id="IPR051908">
    <property type="entry name" value="Ribosomal_N-acetyltransferase"/>
</dbReference>
<accession>A0A371CW52</accession>
<evidence type="ECO:0000313" key="3">
    <source>
        <dbReference type="Proteomes" id="UP000256964"/>
    </source>
</evidence>
<dbReference type="SUPFAM" id="SSF55729">
    <property type="entry name" value="Acyl-CoA N-acyltransferases (Nat)"/>
    <property type="match status" value="1"/>
</dbReference>
<dbReference type="PANTHER" id="PTHR43441:SF5">
    <property type="entry name" value="FAMILY ACETYLTRANSFERASE, PUTATIVE-RELATED"/>
    <property type="match status" value="1"/>
</dbReference>
<dbReference type="OrthoDB" id="41238at2759"/>